<accession>A0A8B7XSJ9</accession>
<feature type="region of interest" description="Disordered" evidence="1">
    <location>
        <begin position="178"/>
        <end position="228"/>
    </location>
</feature>
<keyword evidence="3" id="KW-1185">Reference proteome</keyword>
<organism evidence="3 4">
    <name type="scientific">Acanthaster planci</name>
    <name type="common">Crown-of-thorns starfish</name>
    <dbReference type="NCBI Taxonomy" id="133434"/>
    <lineage>
        <taxon>Eukaryota</taxon>
        <taxon>Metazoa</taxon>
        <taxon>Echinodermata</taxon>
        <taxon>Eleutherozoa</taxon>
        <taxon>Asterozoa</taxon>
        <taxon>Asteroidea</taxon>
        <taxon>Valvatacea</taxon>
        <taxon>Valvatida</taxon>
        <taxon>Acanthasteridae</taxon>
        <taxon>Acanthaster</taxon>
    </lineage>
</organism>
<protein>
    <submittedName>
        <fullName evidence="4">Uncharacterized protein LOC110975567 isoform X1</fullName>
    </submittedName>
</protein>
<proteinExistence type="predicted"/>
<evidence type="ECO:0000313" key="3">
    <source>
        <dbReference type="Proteomes" id="UP000694845"/>
    </source>
</evidence>
<keyword evidence="2" id="KW-0812">Transmembrane</keyword>
<evidence type="ECO:0000256" key="2">
    <source>
        <dbReference type="SAM" id="Phobius"/>
    </source>
</evidence>
<dbReference type="KEGG" id="aplc:110975567"/>
<feature type="compositionally biased region" description="Polar residues" evidence="1">
    <location>
        <begin position="178"/>
        <end position="190"/>
    </location>
</feature>
<feature type="compositionally biased region" description="Basic and acidic residues" evidence="1">
    <location>
        <begin position="210"/>
        <end position="222"/>
    </location>
</feature>
<reference evidence="4" key="1">
    <citation type="submission" date="2025-08" db="UniProtKB">
        <authorList>
            <consortium name="RefSeq"/>
        </authorList>
    </citation>
    <scope>IDENTIFICATION</scope>
</reference>
<dbReference type="OrthoDB" id="10173501at2759"/>
<dbReference type="Proteomes" id="UP000694845">
    <property type="component" value="Unplaced"/>
</dbReference>
<name>A0A8B7XSJ9_ACAPL</name>
<dbReference type="OMA" id="WNTWISK"/>
<evidence type="ECO:0000256" key="1">
    <source>
        <dbReference type="SAM" id="MobiDB-lite"/>
    </source>
</evidence>
<feature type="transmembrane region" description="Helical" evidence="2">
    <location>
        <begin position="38"/>
        <end position="57"/>
    </location>
</feature>
<dbReference type="RefSeq" id="XP_022083839.1">
    <property type="nucleotide sequence ID" value="XM_022228147.1"/>
</dbReference>
<gene>
    <name evidence="4" type="primary">LOC110975567</name>
</gene>
<keyword evidence="2" id="KW-1133">Transmembrane helix</keyword>
<dbReference type="AlphaFoldDB" id="A0A8B7XSJ9"/>
<dbReference type="GeneID" id="110975567"/>
<keyword evidence="2" id="KW-0472">Membrane</keyword>
<feature type="transmembrane region" description="Helical" evidence="2">
    <location>
        <begin position="236"/>
        <end position="261"/>
    </location>
</feature>
<evidence type="ECO:0000313" key="4">
    <source>
        <dbReference type="RefSeq" id="XP_022083839.1"/>
    </source>
</evidence>
<sequence>MWLTPVPCIPTDSWNTWISKVAAFLNFGKKRQTTMRPYLPLIAIAICILGMVLSVQAGSGSRPAVYKNWPECTRDTEFVLVVKKSEREAGVRYHERHVTRKKGRTVKYYECMPCTRCAPGVHEEKPCSVHADTACSATECTVSGCILDANLHACRLPGDPNDFSDMSAMMDPCDPTKIKSTTTVEPSSRSPRPGVKQLVKKDSNTSLSKGDQRDAPPDERAESPAPLMDGPTVGKIGIILAVSIVCVVLVTAIAVTAVVYASKRRNGCSCNSPRGRSGTPV</sequence>